<dbReference type="RefSeq" id="XP_026192131.1">
    <property type="nucleotide sequence ID" value="XM_026336346.1"/>
</dbReference>
<organism evidence="1 2">
    <name type="scientific">Cyclospora cayetanensis</name>
    <dbReference type="NCBI Taxonomy" id="88456"/>
    <lineage>
        <taxon>Eukaryota</taxon>
        <taxon>Sar</taxon>
        <taxon>Alveolata</taxon>
        <taxon>Apicomplexa</taxon>
        <taxon>Conoidasida</taxon>
        <taxon>Coccidia</taxon>
        <taxon>Eucoccidiorida</taxon>
        <taxon>Eimeriorina</taxon>
        <taxon>Eimeriidae</taxon>
        <taxon>Cyclospora</taxon>
    </lineage>
</organism>
<dbReference type="GeneID" id="113147080"/>
<reference evidence="2" key="1">
    <citation type="submission" date="2025-08" db="UniProtKB">
        <authorList>
            <consortium name="RefSeq"/>
        </authorList>
    </citation>
    <scope>IDENTIFICATION</scope>
</reference>
<sequence>MPLACLRYTLVLREHVDERGLVSVEAVEHILWDNFDIRSADIPLEHLRCALKILTLLDKRHLRISDLVDFIWAPLEPCRMNILEAFRRSANAPTDILATGSKDPDLSQGVPHDASFIATVCDITEKEGLHL</sequence>
<proteinExistence type="predicted"/>
<gene>
    <name evidence="2" type="primary">LOC113147080</name>
</gene>
<accession>A0A6P6RW70</accession>
<keyword evidence="1" id="KW-1185">Reference proteome</keyword>
<dbReference type="Proteomes" id="UP000515125">
    <property type="component" value="Unplaced"/>
</dbReference>
<evidence type="ECO:0000313" key="2">
    <source>
        <dbReference type="RefSeq" id="XP_026192131.1"/>
    </source>
</evidence>
<name>A0A6P6RW70_9EIME</name>
<dbReference type="AlphaFoldDB" id="A0A6P6RW70"/>
<protein>
    <submittedName>
        <fullName evidence="2">Uncharacterized protein LOC113147080</fullName>
    </submittedName>
</protein>
<dbReference type="OrthoDB" id="346486at2759"/>
<evidence type="ECO:0000313" key="1">
    <source>
        <dbReference type="Proteomes" id="UP000515125"/>
    </source>
</evidence>